<evidence type="ECO:0000313" key="3">
    <source>
        <dbReference type="Proteomes" id="UP000613840"/>
    </source>
</evidence>
<dbReference type="NCBIfam" id="NF038065">
    <property type="entry name" value="Pr6Pr"/>
    <property type="match status" value="1"/>
</dbReference>
<feature type="transmembrane region" description="Helical" evidence="1">
    <location>
        <begin position="95"/>
        <end position="119"/>
    </location>
</feature>
<keyword evidence="1" id="KW-0812">Transmembrane</keyword>
<evidence type="ECO:0000256" key="1">
    <source>
        <dbReference type="SAM" id="Phobius"/>
    </source>
</evidence>
<feature type="transmembrane region" description="Helical" evidence="1">
    <location>
        <begin position="21"/>
        <end position="42"/>
    </location>
</feature>
<reference evidence="2" key="1">
    <citation type="journal article" date="2014" name="Int. J. Syst. Evol. Microbiol.">
        <title>Complete genome sequence of Corynebacterium casei LMG S-19264T (=DSM 44701T), isolated from a smear-ripened cheese.</title>
        <authorList>
            <consortium name="US DOE Joint Genome Institute (JGI-PGF)"/>
            <person name="Walter F."/>
            <person name="Albersmeier A."/>
            <person name="Kalinowski J."/>
            <person name="Ruckert C."/>
        </authorList>
    </citation>
    <scope>NUCLEOTIDE SEQUENCE</scope>
    <source>
        <strain evidence="2">CGMCC 4.7306</strain>
    </source>
</reference>
<dbReference type="InterPro" id="IPR049713">
    <property type="entry name" value="Pr6Pr-like"/>
</dbReference>
<accession>A0A917S7S2</accession>
<evidence type="ECO:0000313" key="2">
    <source>
        <dbReference type="EMBL" id="GGL60264.1"/>
    </source>
</evidence>
<feature type="transmembrane region" description="Helical" evidence="1">
    <location>
        <begin position="153"/>
        <end position="177"/>
    </location>
</feature>
<dbReference type="EMBL" id="BMMZ01000004">
    <property type="protein sequence ID" value="GGL60264.1"/>
    <property type="molecule type" value="Genomic_DNA"/>
</dbReference>
<keyword evidence="1" id="KW-0472">Membrane</keyword>
<evidence type="ECO:0008006" key="4">
    <source>
        <dbReference type="Google" id="ProtNLM"/>
    </source>
</evidence>
<feature type="transmembrane region" description="Helical" evidence="1">
    <location>
        <begin position="197"/>
        <end position="217"/>
    </location>
</feature>
<comment type="caution">
    <text evidence="2">The sequence shown here is derived from an EMBL/GenBank/DDBJ whole genome shotgun (WGS) entry which is preliminary data.</text>
</comment>
<dbReference type="Proteomes" id="UP000613840">
    <property type="component" value="Unassembled WGS sequence"/>
</dbReference>
<sequence>MITAPVELAVGRQRLGRVLHAVAAAVPAAGLVLSLVLLFASGADVNSADTTVIPVGVRLLRFFSYFTVQSNILVLIASVVLMLRPTRDGTIWRVVRLDSLLAILITGIVFATILAPLVHPEGADFIANALLHYICPWLTLVVWLVVGPRPRVSWVTIPAAFIWPAAWIAYTLIHGAISGWYPYPFLDVTQLGYPRTALNVLLILVGAAVIGVIFRFLDRLPPLVHSR</sequence>
<feature type="transmembrane region" description="Helical" evidence="1">
    <location>
        <begin position="62"/>
        <end position="83"/>
    </location>
</feature>
<name>A0A917S7S2_9ACTN</name>
<protein>
    <recommendedName>
        <fullName evidence="4">FAR-17a/AIG1-like protein</fullName>
    </recommendedName>
</protein>
<dbReference type="RefSeq" id="WP_229669886.1">
    <property type="nucleotide sequence ID" value="NZ_BMMZ01000004.1"/>
</dbReference>
<proteinExistence type="predicted"/>
<keyword evidence="3" id="KW-1185">Reference proteome</keyword>
<organism evidence="2 3">
    <name type="scientific">Microlunatus endophyticus</name>
    <dbReference type="NCBI Taxonomy" id="1716077"/>
    <lineage>
        <taxon>Bacteria</taxon>
        <taxon>Bacillati</taxon>
        <taxon>Actinomycetota</taxon>
        <taxon>Actinomycetes</taxon>
        <taxon>Propionibacteriales</taxon>
        <taxon>Propionibacteriaceae</taxon>
        <taxon>Microlunatus</taxon>
    </lineage>
</organism>
<dbReference type="AlphaFoldDB" id="A0A917S7S2"/>
<gene>
    <name evidence="2" type="ORF">GCM10011575_18470</name>
</gene>
<feature type="transmembrane region" description="Helical" evidence="1">
    <location>
        <begin position="125"/>
        <end position="146"/>
    </location>
</feature>
<reference evidence="2" key="2">
    <citation type="submission" date="2020-09" db="EMBL/GenBank/DDBJ databases">
        <authorList>
            <person name="Sun Q."/>
            <person name="Zhou Y."/>
        </authorList>
    </citation>
    <scope>NUCLEOTIDE SEQUENCE</scope>
    <source>
        <strain evidence="2">CGMCC 4.7306</strain>
    </source>
</reference>
<keyword evidence="1" id="KW-1133">Transmembrane helix</keyword>